<comment type="caution">
    <text evidence="8">The sequence shown here is derived from an EMBL/GenBank/DDBJ whole genome shotgun (WGS) entry which is preliminary data.</text>
</comment>
<keyword evidence="5" id="KW-0804">Transcription</keyword>
<dbReference type="Pfam" id="PF08281">
    <property type="entry name" value="Sigma70_r4_2"/>
    <property type="match status" value="1"/>
</dbReference>
<dbReference type="InterPro" id="IPR014284">
    <property type="entry name" value="RNA_pol_sigma-70_dom"/>
</dbReference>
<sequence>MREQRIDFLITEIAKNNSDAVAELFASIKNGVYAFLYPYFNNRADTEDCLQTTFLKICNSASCYQPHTNGRAWIFQIAKNTALDALRREKSTVNVDDLPEKGREMPQTFVFDAMQRVLDVEENTIVVLHVLWGYRHREIAAMLNCPVGTVTSKYKRAVEKLKRELKEN</sequence>
<organism evidence="8 9">
    <name type="scientific">Candidatus Fimimonas gallinarum</name>
    <dbReference type="NCBI Taxonomy" id="2840821"/>
    <lineage>
        <taxon>Bacteria</taxon>
        <taxon>Pseudomonadati</taxon>
        <taxon>Myxococcota</taxon>
        <taxon>Myxococcia</taxon>
        <taxon>Myxococcales</taxon>
        <taxon>Cystobacterineae</taxon>
        <taxon>Myxococcaceae</taxon>
        <taxon>Myxococcaceae incertae sedis</taxon>
        <taxon>Candidatus Fimimonas</taxon>
    </lineage>
</organism>
<keyword evidence="3" id="KW-0731">Sigma factor</keyword>
<evidence type="ECO:0000256" key="1">
    <source>
        <dbReference type="ARBA" id="ARBA00010641"/>
    </source>
</evidence>
<dbReference type="Pfam" id="PF04542">
    <property type="entry name" value="Sigma70_r2"/>
    <property type="match status" value="1"/>
</dbReference>
<evidence type="ECO:0000256" key="5">
    <source>
        <dbReference type="ARBA" id="ARBA00023163"/>
    </source>
</evidence>
<keyword evidence="2" id="KW-0805">Transcription regulation</keyword>
<dbReference type="Proteomes" id="UP000824200">
    <property type="component" value="Unassembled WGS sequence"/>
</dbReference>
<dbReference type="NCBIfam" id="TIGR02937">
    <property type="entry name" value="sigma70-ECF"/>
    <property type="match status" value="1"/>
</dbReference>
<dbReference type="GO" id="GO:0006352">
    <property type="term" value="P:DNA-templated transcription initiation"/>
    <property type="evidence" value="ECO:0007669"/>
    <property type="project" value="InterPro"/>
</dbReference>
<dbReference type="PANTHER" id="PTHR43133">
    <property type="entry name" value="RNA POLYMERASE ECF-TYPE SIGMA FACTO"/>
    <property type="match status" value="1"/>
</dbReference>
<protein>
    <submittedName>
        <fullName evidence="8">RNA polymerase sigma factor</fullName>
    </submittedName>
</protein>
<reference evidence="8" key="2">
    <citation type="journal article" date="2021" name="PeerJ">
        <title>Extensive microbial diversity within the chicken gut microbiome revealed by metagenomics and culture.</title>
        <authorList>
            <person name="Gilroy R."/>
            <person name="Ravi A."/>
            <person name="Getino M."/>
            <person name="Pursley I."/>
            <person name="Horton D.L."/>
            <person name="Alikhan N.F."/>
            <person name="Baker D."/>
            <person name="Gharbi K."/>
            <person name="Hall N."/>
            <person name="Watson M."/>
            <person name="Adriaenssens E.M."/>
            <person name="Foster-Nyarko E."/>
            <person name="Jarju S."/>
            <person name="Secka A."/>
            <person name="Antonio M."/>
            <person name="Oren A."/>
            <person name="Chaudhuri R.R."/>
            <person name="La Ragione R."/>
            <person name="Hildebrand F."/>
            <person name="Pallen M.J."/>
        </authorList>
    </citation>
    <scope>NUCLEOTIDE SEQUENCE</scope>
    <source>
        <strain evidence="8">CHK121-14286</strain>
    </source>
</reference>
<dbReference type="SUPFAM" id="SSF88946">
    <property type="entry name" value="Sigma2 domain of RNA polymerase sigma factors"/>
    <property type="match status" value="1"/>
</dbReference>
<dbReference type="InterPro" id="IPR007627">
    <property type="entry name" value="RNA_pol_sigma70_r2"/>
</dbReference>
<dbReference type="InterPro" id="IPR013324">
    <property type="entry name" value="RNA_pol_sigma_r3/r4-like"/>
</dbReference>
<dbReference type="AlphaFoldDB" id="A0A9D1E415"/>
<dbReference type="InterPro" id="IPR013249">
    <property type="entry name" value="RNA_pol_sigma70_r4_t2"/>
</dbReference>
<dbReference type="SUPFAM" id="SSF88659">
    <property type="entry name" value="Sigma3 and sigma4 domains of RNA polymerase sigma factors"/>
    <property type="match status" value="1"/>
</dbReference>
<dbReference type="InterPro" id="IPR013325">
    <property type="entry name" value="RNA_pol_sigma_r2"/>
</dbReference>
<evidence type="ECO:0000313" key="9">
    <source>
        <dbReference type="Proteomes" id="UP000824200"/>
    </source>
</evidence>
<feature type="domain" description="RNA polymerase sigma-70 region 2" evidence="6">
    <location>
        <begin position="24"/>
        <end position="91"/>
    </location>
</feature>
<dbReference type="EMBL" id="DVHL01000030">
    <property type="protein sequence ID" value="HIR65973.1"/>
    <property type="molecule type" value="Genomic_DNA"/>
</dbReference>
<dbReference type="Gene3D" id="1.10.10.10">
    <property type="entry name" value="Winged helix-like DNA-binding domain superfamily/Winged helix DNA-binding domain"/>
    <property type="match status" value="1"/>
</dbReference>
<evidence type="ECO:0000259" key="6">
    <source>
        <dbReference type="Pfam" id="PF04542"/>
    </source>
</evidence>
<feature type="domain" description="RNA polymerase sigma factor 70 region 4 type 2" evidence="7">
    <location>
        <begin position="118"/>
        <end position="161"/>
    </location>
</feature>
<proteinExistence type="inferred from homology"/>
<evidence type="ECO:0000256" key="2">
    <source>
        <dbReference type="ARBA" id="ARBA00023015"/>
    </source>
</evidence>
<gene>
    <name evidence="8" type="ORF">IAC95_03750</name>
</gene>
<evidence type="ECO:0000256" key="3">
    <source>
        <dbReference type="ARBA" id="ARBA00023082"/>
    </source>
</evidence>
<evidence type="ECO:0000256" key="4">
    <source>
        <dbReference type="ARBA" id="ARBA00023125"/>
    </source>
</evidence>
<dbReference type="Gene3D" id="1.10.1740.10">
    <property type="match status" value="1"/>
</dbReference>
<dbReference type="PANTHER" id="PTHR43133:SF8">
    <property type="entry name" value="RNA POLYMERASE SIGMA FACTOR HI_1459-RELATED"/>
    <property type="match status" value="1"/>
</dbReference>
<dbReference type="GO" id="GO:0003677">
    <property type="term" value="F:DNA binding"/>
    <property type="evidence" value="ECO:0007669"/>
    <property type="project" value="UniProtKB-KW"/>
</dbReference>
<keyword evidence="4" id="KW-0238">DNA-binding</keyword>
<accession>A0A9D1E415</accession>
<dbReference type="InterPro" id="IPR036388">
    <property type="entry name" value="WH-like_DNA-bd_sf"/>
</dbReference>
<dbReference type="InterPro" id="IPR039425">
    <property type="entry name" value="RNA_pol_sigma-70-like"/>
</dbReference>
<dbReference type="GO" id="GO:0016987">
    <property type="term" value="F:sigma factor activity"/>
    <property type="evidence" value="ECO:0007669"/>
    <property type="project" value="UniProtKB-KW"/>
</dbReference>
<reference evidence="8" key="1">
    <citation type="submission" date="2020-10" db="EMBL/GenBank/DDBJ databases">
        <authorList>
            <person name="Gilroy R."/>
        </authorList>
    </citation>
    <scope>NUCLEOTIDE SEQUENCE</scope>
    <source>
        <strain evidence="8">CHK121-14286</strain>
    </source>
</reference>
<evidence type="ECO:0000259" key="7">
    <source>
        <dbReference type="Pfam" id="PF08281"/>
    </source>
</evidence>
<comment type="similarity">
    <text evidence="1">Belongs to the sigma-70 factor family. ECF subfamily.</text>
</comment>
<name>A0A9D1E415_9BACT</name>
<evidence type="ECO:0000313" key="8">
    <source>
        <dbReference type="EMBL" id="HIR65973.1"/>
    </source>
</evidence>